<comment type="caution">
    <text evidence="5">The sequence shown here is derived from an EMBL/GenBank/DDBJ whole genome shotgun (WGS) entry which is preliminary data.</text>
</comment>
<evidence type="ECO:0000256" key="1">
    <source>
        <dbReference type="ARBA" id="ARBA00023015"/>
    </source>
</evidence>
<dbReference type="RefSeq" id="WP_132251104.1">
    <property type="nucleotide sequence ID" value="NZ_SMAL01000003.1"/>
</dbReference>
<dbReference type="PANTHER" id="PTHR43280">
    <property type="entry name" value="ARAC-FAMILY TRANSCRIPTIONAL REGULATOR"/>
    <property type="match status" value="1"/>
</dbReference>
<dbReference type="InterPro" id="IPR018060">
    <property type="entry name" value="HTH_AraC"/>
</dbReference>
<protein>
    <submittedName>
        <fullName evidence="5">AraC-like DNA-binding protein</fullName>
    </submittedName>
</protein>
<reference evidence="5 6" key="1">
    <citation type="submission" date="2019-03" db="EMBL/GenBank/DDBJ databases">
        <title>Genomic Encyclopedia of Type Strains, Phase IV (KMG-IV): sequencing the most valuable type-strain genomes for metagenomic binning, comparative biology and taxonomic classification.</title>
        <authorList>
            <person name="Goeker M."/>
        </authorList>
    </citation>
    <scope>NUCLEOTIDE SEQUENCE [LARGE SCALE GENOMIC DNA]</scope>
    <source>
        <strain evidence="5 6">DSM 24629</strain>
    </source>
</reference>
<dbReference type="Proteomes" id="UP000294902">
    <property type="component" value="Unassembled WGS sequence"/>
</dbReference>
<evidence type="ECO:0000256" key="3">
    <source>
        <dbReference type="ARBA" id="ARBA00023163"/>
    </source>
</evidence>
<evidence type="ECO:0000256" key="2">
    <source>
        <dbReference type="ARBA" id="ARBA00023125"/>
    </source>
</evidence>
<dbReference type="GO" id="GO:0043565">
    <property type="term" value="F:sequence-specific DNA binding"/>
    <property type="evidence" value="ECO:0007669"/>
    <property type="project" value="InterPro"/>
</dbReference>
<keyword evidence="3" id="KW-0804">Transcription</keyword>
<feature type="domain" description="HTH araC/xylS-type" evidence="4">
    <location>
        <begin position="135"/>
        <end position="233"/>
    </location>
</feature>
<dbReference type="InterPro" id="IPR009057">
    <property type="entry name" value="Homeodomain-like_sf"/>
</dbReference>
<dbReference type="Pfam" id="PF12833">
    <property type="entry name" value="HTH_18"/>
    <property type="match status" value="1"/>
</dbReference>
<dbReference type="InterPro" id="IPR018062">
    <property type="entry name" value="HTH_AraC-typ_CS"/>
</dbReference>
<evidence type="ECO:0000313" key="5">
    <source>
        <dbReference type="EMBL" id="TCT15424.1"/>
    </source>
</evidence>
<accession>A0A4R3MN21</accession>
<dbReference type="PROSITE" id="PS00041">
    <property type="entry name" value="HTH_ARAC_FAMILY_1"/>
    <property type="match status" value="1"/>
</dbReference>
<organism evidence="5 6">
    <name type="scientific">Natranaerovirga pectinivora</name>
    <dbReference type="NCBI Taxonomy" id="682400"/>
    <lineage>
        <taxon>Bacteria</taxon>
        <taxon>Bacillati</taxon>
        <taxon>Bacillota</taxon>
        <taxon>Clostridia</taxon>
        <taxon>Lachnospirales</taxon>
        <taxon>Natranaerovirgaceae</taxon>
        <taxon>Natranaerovirga</taxon>
    </lineage>
</organism>
<dbReference type="PANTHER" id="PTHR43280:SF28">
    <property type="entry name" value="HTH-TYPE TRANSCRIPTIONAL ACTIVATOR RHAS"/>
    <property type="match status" value="1"/>
</dbReference>
<sequence length="235" mass="27056">MDINIHYPRENIDEYYKNYKMEISLINKICTNELDEALNIWDDLINKGFFYDISGNKDTIRSLKNHMIGLCSLLCHNVIVRGVSPYTAKAKTKAFISLVEKTSSIIELTAIGKDIITAYSKQVSSLVKVEDECIKKALNYIHNHLGEDITLDEVANEVCLSKCYFCSQFKKETKMTFSNYLTHIRIERSKFLLKHSDKSILDIAISLGFSSQSYFSSQFKKHTNMSPKKYRSSML</sequence>
<dbReference type="OrthoDB" id="1677563at2"/>
<dbReference type="SMART" id="SM00342">
    <property type="entry name" value="HTH_ARAC"/>
    <property type="match status" value="1"/>
</dbReference>
<keyword evidence="6" id="KW-1185">Reference proteome</keyword>
<evidence type="ECO:0000313" key="6">
    <source>
        <dbReference type="Proteomes" id="UP000294902"/>
    </source>
</evidence>
<dbReference type="GO" id="GO:0003700">
    <property type="term" value="F:DNA-binding transcription factor activity"/>
    <property type="evidence" value="ECO:0007669"/>
    <property type="project" value="InterPro"/>
</dbReference>
<keyword evidence="2 5" id="KW-0238">DNA-binding</keyword>
<keyword evidence="1" id="KW-0805">Transcription regulation</keyword>
<proteinExistence type="predicted"/>
<dbReference type="EMBL" id="SMAL01000003">
    <property type="protein sequence ID" value="TCT15424.1"/>
    <property type="molecule type" value="Genomic_DNA"/>
</dbReference>
<dbReference type="InterPro" id="IPR020449">
    <property type="entry name" value="Tscrpt_reg_AraC-type_HTH"/>
</dbReference>
<dbReference type="PROSITE" id="PS01124">
    <property type="entry name" value="HTH_ARAC_FAMILY_2"/>
    <property type="match status" value="1"/>
</dbReference>
<name>A0A4R3MN21_9FIRM</name>
<gene>
    <name evidence="5" type="ORF">EDC18_103129</name>
</gene>
<dbReference type="Gene3D" id="1.10.10.60">
    <property type="entry name" value="Homeodomain-like"/>
    <property type="match status" value="2"/>
</dbReference>
<dbReference type="AlphaFoldDB" id="A0A4R3MN21"/>
<evidence type="ECO:0000259" key="4">
    <source>
        <dbReference type="PROSITE" id="PS01124"/>
    </source>
</evidence>
<dbReference type="PRINTS" id="PR00032">
    <property type="entry name" value="HTHARAC"/>
</dbReference>
<dbReference type="SUPFAM" id="SSF46689">
    <property type="entry name" value="Homeodomain-like"/>
    <property type="match status" value="2"/>
</dbReference>